<evidence type="ECO:0000313" key="3">
    <source>
        <dbReference type="Proteomes" id="UP000529637"/>
    </source>
</evidence>
<organism evidence="2 3">
    <name type="scientific">Piscinibacter koreensis</name>
    <dbReference type="NCBI Taxonomy" id="2742824"/>
    <lineage>
        <taxon>Bacteria</taxon>
        <taxon>Pseudomonadati</taxon>
        <taxon>Pseudomonadota</taxon>
        <taxon>Betaproteobacteria</taxon>
        <taxon>Burkholderiales</taxon>
        <taxon>Sphaerotilaceae</taxon>
        <taxon>Piscinibacter</taxon>
    </lineage>
</organism>
<accession>A0A7Y6TV78</accession>
<proteinExistence type="predicted"/>
<protein>
    <submittedName>
        <fullName evidence="2">CoA transferase</fullName>
    </submittedName>
</protein>
<evidence type="ECO:0000313" key="2">
    <source>
        <dbReference type="EMBL" id="NUZ04728.1"/>
    </source>
</evidence>
<dbReference type="InterPro" id="IPR044855">
    <property type="entry name" value="CoA-Trfase_III_dom3_sf"/>
</dbReference>
<keyword evidence="1 2" id="KW-0808">Transferase</keyword>
<dbReference type="Proteomes" id="UP000529637">
    <property type="component" value="Unassembled WGS sequence"/>
</dbReference>
<dbReference type="InterPro" id="IPR003673">
    <property type="entry name" value="CoA-Trfase_fam_III"/>
</dbReference>
<dbReference type="PANTHER" id="PTHR48207">
    <property type="entry name" value="SUCCINATE--HYDROXYMETHYLGLUTARATE COA-TRANSFERASE"/>
    <property type="match status" value="1"/>
</dbReference>
<dbReference type="RefSeq" id="WP_176065886.1">
    <property type="nucleotide sequence ID" value="NZ_JABWMJ010000001.1"/>
</dbReference>
<comment type="caution">
    <text evidence="2">The sequence shown here is derived from an EMBL/GenBank/DDBJ whole genome shotgun (WGS) entry which is preliminary data.</text>
</comment>
<dbReference type="InterPro" id="IPR050483">
    <property type="entry name" value="CoA-transferase_III_domain"/>
</dbReference>
<keyword evidence="3" id="KW-1185">Reference proteome</keyword>
<dbReference type="PANTHER" id="PTHR48207:SF3">
    <property type="entry name" value="SUCCINATE--HYDROXYMETHYLGLUTARATE COA-TRANSFERASE"/>
    <property type="match status" value="1"/>
</dbReference>
<dbReference type="GO" id="GO:0008410">
    <property type="term" value="F:CoA-transferase activity"/>
    <property type="evidence" value="ECO:0007669"/>
    <property type="project" value="TreeGrafter"/>
</dbReference>
<reference evidence="2 3" key="1">
    <citation type="submission" date="2020-06" db="EMBL/GenBank/DDBJ databases">
        <title>Schlegella sp. ID0723 isolated from air conditioner.</title>
        <authorList>
            <person name="Kim D.Y."/>
            <person name="Kim D.-U."/>
        </authorList>
    </citation>
    <scope>NUCLEOTIDE SEQUENCE [LARGE SCALE GENOMIC DNA]</scope>
    <source>
        <strain evidence="2 3">ID0723</strain>
    </source>
</reference>
<dbReference type="Gene3D" id="3.30.1540.10">
    <property type="entry name" value="formyl-coa transferase, domain 3"/>
    <property type="match status" value="1"/>
</dbReference>
<name>A0A7Y6TV78_9BURK</name>
<dbReference type="Gene3D" id="3.40.50.10540">
    <property type="entry name" value="Crotonobetainyl-coa:carnitine coa-transferase, domain 1"/>
    <property type="match status" value="1"/>
</dbReference>
<dbReference type="SUPFAM" id="SSF89796">
    <property type="entry name" value="CoA-transferase family III (CaiB/BaiF)"/>
    <property type="match status" value="1"/>
</dbReference>
<dbReference type="AlphaFoldDB" id="A0A7Y6TV78"/>
<gene>
    <name evidence="2" type="ORF">HQN59_03035</name>
</gene>
<dbReference type="EMBL" id="JABWMJ010000001">
    <property type="protein sequence ID" value="NUZ04728.1"/>
    <property type="molecule type" value="Genomic_DNA"/>
</dbReference>
<evidence type="ECO:0000256" key="1">
    <source>
        <dbReference type="ARBA" id="ARBA00022679"/>
    </source>
</evidence>
<dbReference type="Pfam" id="PF02515">
    <property type="entry name" value="CoA_transf_3"/>
    <property type="match status" value="1"/>
</dbReference>
<dbReference type="InterPro" id="IPR023606">
    <property type="entry name" value="CoA-Trfase_III_dom_1_sf"/>
</dbReference>
<sequence length="394" mass="42166">MKQASRPDALAGLRVVDFTIVMSGPMCTRLLADAGADVIKIEPPDGDVVRQRPPLRGGVSTYYASMNCGKRSIVLDLQSDAGKRLARELALAADVVVENFRPGVMKRLGLDYETLARGNPRLVYASISGFGQTGPRAQAPAYAPVIHAASGYELAYTEYQRGSSRPSNNGIFIADVLGASHAFGAIQLALYEREKSGSGQYIDVSLMDSVLSMLIYEMQAAQFPPERPRQVYEPVQANDGFVMVAAVTQKNLDVLFDVIGHPEAKTDPRFATVADKEANWSALLALIEGWTRQRSGAECEAVLMKAGVPCSRYRSVAEAMADPQVAERGGLARLGSGDDSFLVANAPFRLSATPTAARPCVAGLGEHGAEVLHEVLGLSDRQIAELQADGVVGR</sequence>